<proteinExistence type="predicted"/>
<gene>
    <name evidence="1" type="ORF">H8717_05480</name>
</gene>
<organism evidence="1 2">
    <name type="scientific">Yanshouia hominis</name>
    <dbReference type="NCBI Taxonomy" id="2763673"/>
    <lineage>
        <taxon>Bacteria</taxon>
        <taxon>Bacillati</taxon>
        <taxon>Bacillota</taxon>
        <taxon>Clostridia</taxon>
        <taxon>Eubacteriales</taxon>
        <taxon>Oscillospiraceae</taxon>
        <taxon>Yanshouia</taxon>
    </lineage>
</organism>
<dbReference type="RefSeq" id="WP_262399432.1">
    <property type="nucleotide sequence ID" value="NZ_JACRTB010000007.1"/>
</dbReference>
<name>A0ABR7NJP8_9FIRM</name>
<evidence type="ECO:0000313" key="2">
    <source>
        <dbReference type="Proteomes" id="UP000658131"/>
    </source>
</evidence>
<accession>A0ABR7NJP8</accession>
<keyword evidence="2" id="KW-1185">Reference proteome</keyword>
<dbReference type="Proteomes" id="UP000658131">
    <property type="component" value="Unassembled WGS sequence"/>
</dbReference>
<comment type="caution">
    <text evidence="1">The sequence shown here is derived from an EMBL/GenBank/DDBJ whole genome shotgun (WGS) entry which is preliminary data.</text>
</comment>
<evidence type="ECO:0000313" key="1">
    <source>
        <dbReference type="EMBL" id="MBC8575863.1"/>
    </source>
</evidence>
<dbReference type="EMBL" id="JACRTB010000007">
    <property type="protein sequence ID" value="MBC8575863.1"/>
    <property type="molecule type" value="Genomic_DNA"/>
</dbReference>
<sequence length="136" mass="16132">MHINLEKVENCNRVFQVDSFEKEYRALFGKNPFVFSRYQNKLLFNLQQLDAEGLKVLSFCERFEDLHQDVSGYTIYSIRHKSKTMNPRVLFFCHNKKQEAFILLNCFLEKSKSDYDRAIERAKGKILKLLREGNAV</sequence>
<protein>
    <submittedName>
        <fullName evidence="1">Uncharacterized protein</fullName>
    </submittedName>
</protein>
<reference evidence="1 2" key="1">
    <citation type="submission" date="2020-08" db="EMBL/GenBank/DDBJ databases">
        <title>Genome public.</title>
        <authorList>
            <person name="Liu C."/>
            <person name="Sun Q."/>
        </authorList>
    </citation>
    <scope>NUCLEOTIDE SEQUENCE [LARGE SCALE GENOMIC DNA]</scope>
    <source>
        <strain evidence="1 2">BX1</strain>
    </source>
</reference>